<dbReference type="Proteomes" id="UP001386955">
    <property type="component" value="Unassembled WGS sequence"/>
</dbReference>
<reference evidence="1 2" key="1">
    <citation type="submission" date="2024-01" db="EMBL/GenBank/DDBJ databases">
        <title>The genomes of 5 underutilized Papilionoideae crops provide insights into root nodulation and disease resistanc.</title>
        <authorList>
            <person name="Jiang F."/>
        </authorList>
    </citation>
    <scope>NUCLEOTIDE SEQUENCE [LARGE SCALE GENOMIC DNA]</scope>
    <source>
        <strain evidence="1">DUOXIRENSHENG_FW03</strain>
        <tissue evidence="1">Leaves</tissue>
    </source>
</reference>
<gene>
    <name evidence="1" type="ORF">VNO78_18550</name>
</gene>
<sequence>MFSGGFPKWRKRCWVRVSEKRKSQQDGMLLGKGRHFLKNGGDAQRYWAFLNRKRLGLQESCSLRLAL</sequence>
<comment type="caution">
    <text evidence="1">The sequence shown here is derived from an EMBL/GenBank/DDBJ whole genome shotgun (WGS) entry which is preliminary data.</text>
</comment>
<accession>A0AAN9XLY1</accession>
<evidence type="ECO:0000313" key="2">
    <source>
        <dbReference type="Proteomes" id="UP001386955"/>
    </source>
</evidence>
<dbReference type="EMBL" id="JAYMYS010000004">
    <property type="protein sequence ID" value="KAK7397380.1"/>
    <property type="molecule type" value="Genomic_DNA"/>
</dbReference>
<protein>
    <submittedName>
        <fullName evidence="1">Uncharacterized protein</fullName>
    </submittedName>
</protein>
<name>A0AAN9XLY1_PSOTE</name>
<dbReference type="AlphaFoldDB" id="A0AAN9XLY1"/>
<organism evidence="1 2">
    <name type="scientific">Psophocarpus tetragonolobus</name>
    <name type="common">Winged bean</name>
    <name type="synonym">Dolichos tetragonolobus</name>
    <dbReference type="NCBI Taxonomy" id="3891"/>
    <lineage>
        <taxon>Eukaryota</taxon>
        <taxon>Viridiplantae</taxon>
        <taxon>Streptophyta</taxon>
        <taxon>Embryophyta</taxon>
        <taxon>Tracheophyta</taxon>
        <taxon>Spermatophyta</taxon>
        <taxon>Magnoliopsida</taxon>
        <taxon>eudicotyledons</taxon>
        <taxon>Gunneridae</taxon>
        <taxon>Pentapetalae</taxon>
        <taxon>rosids</taxon>
        <taxon>fabids</taxon>
        <taxon>Fabales</taxon>
        <taxon>Fabaceae</taxon>
        <taxon>Papilionoideae</taxon>
        <taxon>50 kb inversion clade</taxon>
        <taxon>NPAAA clade</taxon>
        <taxon>indigoferoid/millettioid clade</taxon>
        <taxon>Phaseoleae</taxon>
        <taxon>Psophocarpus</taxon>
    </lineage>
</organism>
<keyword evidence="2" id="KW-1185">Reference proteome</keyword>
<proteinExistence type="predicted"/>
<evidence type="ECO:0000313" key="1">
    <source>
        <dbReference type="EMBL" id="KAK7397380.1"/>
    </source>
</evidence>